<dbReference type="InterPro" id="IPR037045">
    <property type="entry name" value="S8pro/Inhibitor_I9_sf"/>
</dbReference>
<dbReference type="PATRIC" id="fig|1260221.3.peg.5295"/>
<dbReference type="InterPro" id="IPR050131">
    <property type="entry name" value="Peptidase_S8_subtilisin-like"/>
</dbReference>
<evidence type="ECO:0000256" key="5">
    <source>
        <dbReference type="PIRSR" id="PIRSR615500-1"/>
    </source>
</evidence>
<organism evidence="9 10">
    <name type="scientific">Vibrio nigripulchritudo</name>
    <dbReference type="NCBI Taxonomy" id="28173"/>
    <lineage>
        <taxon>Bacteria</taxon>
        <taxon>Pseudomonadati</taxon>
        <taxon>Pseudomonadota</taxon>
        <taxon>Gammaproteobacteria</taxon>
        <taxon>Vibrionales</taxon>
        <taxon>Vibrionaceae</taxon>
        <taxon>Vibrio</taxon>
    </lineage>
</organism>
<dbReference type="OrthoDB" id="9775889at2"/>
<dbReference type="EMBL" id="FO203527">
    <property type="protein sequence ID" value="CCO61442.1"/>
    <property type="molecule type" value="Genomic_DNA"/>
</dbReference>
<proteinExistence type="inferred from homology"/>
<evidence type="ECO:0000256" key="3">
    <source>
        <dbReference type="ARBA" id="ARBA00022801"/>
    </source>
</evidence>
<feature type="active site" description="Charge relay system" evidence="5 6">
    <location>
        <position position="187"/>
    </location>
</feature>
<dbReference type="Pfam" id="PF14600">
    <property type="entry name" value="CBM_5_12_2"/>
    <property type="match status" value="1"/>
</dbReference>
<evidence type="ECO:0000256" key="2">
    <source>
        <dbReference type="ARBA" id="ARBA00022670"/>
    </source>
</evidence>
<protein>
    <submittedName>
        <fullName evidence="9">Alkaline serine protease (VapT)</fullName>
        <ecNumber evidence="9">3.4.21.62</ecNumber>
    </submittedName>
</protein>
<dbReference type="PROSITE" id="PS51892">
    <property type="entry name" value="SUBTILASE"/>
    <property type="match status" value="1"/>
</dbReference>
<reference evidence="9 10" key="1">
    <citation type="journal article" date="2013" name="ISME J.">
        <title>Comparative genomics of pathogenic lineages of Vibrio nigripulchritudo identifies virulence-associated traits.</title>
        <authorList>
            <person name="Goudenege D."/>
            <person name="Labreuche Y."/>
            <person name="Krin E."/>
            <person name="Ansquer D."/>
            <person name="Mangenot S."/>
            <person name="Calteau A."/>
            <person name="Medigue C."/>
            <person name="Mazel D."/>
            <person name="Polz M.F."/>
            <person name="Le Roux F."/>
        </authorList>
    </citation>
    <scope>NUCLEOTIDE SEQUENCE [LARGE SCALE GENOMIC DNA]</scope>
    <source>
        <strain evidence="10">SnF1</strain>
    </source>
</reference>
<dbReference type="InterPro" id="IPR036573">
    <property type="entry name" value="CBM_sf_5/12"/>
</dbReference>
<dbReference type="KEGG" id="vni:VIBNI_B1712"/>
<dbReference type="AlphaFoldDB" id="U4K7W9"/>
<dbReference type="InterPro" id="IPR003610">
    <property type="entry name" value="CBM5/12"/>
</dbReference>
<dbReference type="GO" id="GO:0006508">
    <property type="term" value="P:proteolysis"/>
    <property type="evidence" value="ECO:0007669"/>
    <property type="project" value="UniProtKB-KW"/>
</dbReference>
<dbReference type="PRINTS" id="PR00723">
    <property type="entry name" value="SUBTILISIN"/>
</dbReference>
<evidence type="ECO:0000256" key="4">
    <source>
        <dbReference type="ARBA" id="ARBA00022825"/>
    </source>
</evidence>
<feature type="chain" id="PRO_5004650132" evidence="7">
    <location>
        <begin position="30"/>
        <end position="625"/>
    </location>
</feature>
<dbReference type="CDD" id="cd12204">
    <property type="entry name" value="CBD_like"/>
    <property type="match status" value="1"/>
</dbReference>
<dbReference type="SUPFAM" id="SSF52743">
    <property type="entry name" value="Subtilisin-like"/>
    <property type="match status" value="1"/>
</dbReference>
<evidence type="ECO:0000313" key="9">
    <source>
        <dbReference type="EMBL" id="CCO61442.1"/>
    </source>
</evidence>
<dbReference type="CDD" id="cd04817">
    <property type="entry name" value="PA_VapT_like"/>
    <property type="match status" value="1"/>
</dbReference>
<evidence type="ECO:0000256" key="7">
    <source>
        <dbReference type="SAM" id="SignalP"/>
    </source>
</evidence>
<keyword evidence="7" id="KW-0732">Signal</keyword>
<dbReference type="STRING" id="28173.VIBNI_B1712"/>
<evidence type="ECO:0000259" key="8">
    <source>
        <dbReference type="SMART" id="SM00495"/>
    </source>
</evidence>
<dbReference type="GO" id="GO:0004553">
    <property type="term" value="F:hydrolase activity, hydrolyzing O-glycosyl compounds"/>
    <property type="evidence" value="ECO:0007669"/>
    <property type="project" value="InterPro"/>
</dbReference>
<evidence type="ECO:0000313" key="10">
    <source>
        <dbReference type="Proteomes" id="UP000016895"/>
    </source>
</evidence>
<dbReference type="InterPro" id="IPR032798">
    <property type="entry name" value="CBM_5_12_2"/>
</dbReference>
<dbReference type="eggNOG" id="COG3325">
    <property type="taxonomic scope" value="Bacteria"/>
</dbReference>
<evidence type="ECO:0000256" key="1">
    <source>
        <dbReference type="ARBA" id="ARBA00011073"/>
    </source>
</evidence>
<dbReference type="GO" id="GO:0030246">
    <property type="term" value="F:carbohydrate binding"/>
    <property type="evidence" value="ECO:0007669"/>
    <property type="project" value="InterPro"/>
</dbReference>
<keyword evidence="4 6" id="KW-0720">Serine protease</keyword>
<gene>
    <name evidence="9" type="primary">vapT</name>
    <name evidence="9" type="ORF">VIBNI_B1712</name>
</gene>
<feature type="signal peptide" evidence="7">
    <location>
        <begin position="1"/>
        <end position="29"/>
    </location>
</feature>
<dbReference type="Gene3D" id="2.10.10.20">
    <property type="entry name" value="Carbohydrate-binding module superfamily 5/12"/>
    <property type="match status" value="1"/>
</dbReference>
<dbReference type="Proteomes" id="UP000016895">
    <property type="component" value="Chromosome 2"/>
</dbReference>
<dbReference type="EC" id="3.4.21.62" evidence="9"/>
<dbReference type="PANTHER" id="PTHR43806">
    <property type="entry name" value="PEPTIDASE S8"/>
    <property type="match status" value="1"/>
</dbReference>
<keyword evidence="2 6" id="KW-0645">Protease</keyword>
<dbReference type="Gene3D" id="3.50.30.30">
    <property type="match status" value="1"/>
</dbReference>
<comment type="similarity">
    <text evidence="1 6">Belongs to the peptidase S8 family.</text>
</comment>
<dbReference type="PROSITE" id="PS00137">
    <property type="entry name" value="SUBTILASE_HIS"/>
    <property type="match status" value="1"/>
</dbReference>
<dbReference type="MEROPS" id="S08.134"/>
<dbReference type="GO" id="GO:0004252">
    <property type="term" value="F:serine-type endopeptidase activity"/>
    <property type="evidence" value="ECO:0007669"/>
    <property type="project" value="UniProtKB-UniRule"/>
</dbReference>
<dbReference type="PROSITE" id="PS00138">
    <property type="entry name" value="SUBTILASE_SER"/>
    <property type="match status" value="1"/>
</dbReference>
<dbReference type="Gene3D" id="3.30.70.80">
    <property type="entry name" value="Peptidase S8 propeptide/proteinase inhibitor I9"/>
    <property type="match status" value="1"/>
</dbReference>
<dbReference type="RefSeq" id="WP_022561863.1">
    <property type="nucleotide sequence ID" value="NC_022543.1"/>
</dbReference>
<accession>U4K7W9</accession>
<dbReference type="eggNOG" id="COG1404">
    <property type="taxonomic scope" value="Bacteria"/>
</dbReference>
<dbReference type="PANTHER" id="PTHR43806:SF11">
    <property type="entry name" value="CEREVISIN-RELATED"/>
    <property type="match status" value="1"/>
</dbReference>
<dbReference type="Gene3D" id="3.40.50.200">
    <property type="entry name" value="Peptidase S8/S53 domain"/>
    <property type="match status" value="1"/>
</dbReference>
<keyword evidence="10" id="KW-1185">Reference proteome</keyword>
<dbReference type="InterPro" id="IPR015500">
    <property type="entry name" value="Peptidase_S8_subtilisin-rel"/>
</dbReference>
<dbReference type="GO" id="GO:0005975">
    <property type="term" value="P:carbohydrate metabolic process"/>
    <property type="evidence" value="ECO:0007669"/>
    <property type="project" value="InterPro"/>
</dbReference>
<dbReference type="InterPro" id="IPR036852">
    <property type="entry name" value="Peptidase_S8/S53_dom_sf"/>
</dbReference>
<dbReference type="InterPro" id="IPR000209">
    <property type="entry name" value="Peptidase_S8/S53_dom"/>
</dbReference>
<dbReference type="SMART" id="SM00495">
    <property type="entry name" value="ChtBD3"/>
    <property type="match status" value="1"/>
</dbReference>
<dbReference type="InterPro" id="IPR022398">
    <property type="entry name" value="Peptidase_S8_His-AS"/>
</dbReference>
<feature type="active site" description="Charge relay system" evidence="5 6">
    <location>
        <position position="152"/>
    </location>
</feature>
<keyword evidence="3 6" id="KW-0378">Hydrolase</keyword>
<dbReference type="Pfam" id="PF00082">
    <property type="entry name" value="Peptidase_S8"/>
    <property type="match status" value="2"/>
</dbReference>
<dbReference type="GO" id="GO:0005615">
    <property type="term" value="C:extracellular space"/>
    <property type="evidence" value="ECO:0007669"/>
    <property type="project" value="TreeGrafter"/>
</dbReference>
<sequence length="625" mass="65935">MIKLNRKNVGLFKPTVLALAMFTSGYAVADNFTQVSEAELPVKYLVKFKSNMSESPARMGLSQFSGERIVQESVLDRINAQQIEKLGDSSVYSVEVDQAALSALQHNLDVEYVEIDQPRFLLSELTPWGQDSVGATLLSDVNAGNRTVCIIDSGYDLAHTDLATNQVTGTNDKGTGDWSIPGAGNAHGTHVAGTIAAVANNTGVVGVMPNQNVNLHIVKVFKDGKWAYSSDLVKAVDICASNGANVVNMSLGGKNASATERAAFKRHQDNGVLLIAAAGNAGNTAHSYPASYDSVVSVAAVDTALDHAAFSQATDQVEIAAPGVAVLSTVTMGEGVLADIEYNAQSYFNRGIVPHNRYIKNALGSFEPAKISGTQTAPAAVCDTTTGKYVCGDMKNKVCVVERIENQRGKHRPEINAVKACYDAGASAAIVYSNTELTGLQNPFVVDAKNEAPLLSVTVDRTLGQEFAAAAGQPITVSVTTGEDYSYYNGTSMATPHAAGVAALVWSYHPQCTAAQVRKALSATATDLDVAGRDNRTGHGLVNAVAAKEYLDLGCNGGEPIPDPAVCDATGLNVYPNWPQADWAGNPNHAGAGDKLVHNGAVYQANWWTRSIPGSDNSWSHVCDL</sequence>
<feature type="active site" description="Charge relay system" evidence="5 6">
    <location>
        <position position="492"/>
    </location>
</feature>
<evidence type="ECO:0000256" key="6">
    <source>
        <dbReference type="PROSITE-ProRule" id="PRU01240"/>
    </source>
</evidence>
<name>U4K7W9_9VIBR</name>
<dbReference type="SUPFAM" id="SSF51055">
    <property type="entry name" value="Carbohydrate binding domain"/>
    <property type="match status" value="1"/>
</dbReference>
<feature type="domain" description="Chitin-binding type-3" evidence="8">
    <location>
        <begin position="580"/>
        <end position="622"/>
    </location>
</feature>
<dbReference type="InterPro" id="IPR023828">
    <property type="entry name" value="Peptidase_S8_Ser-AS"/>
</dbReference>